<comment type="similarity">
    <text evidence="1 8">Belongs to the cytidylate kinase family. Type 1 subfamily.</text>
</comment>
<evidence type="ECO:0000259" key="9">
    <source>
        <dbReference type="Pfam" id="PF02224"/>
    </source>
</evidence>
<dbReference type="PANTHER" id="PTHR21299:SF2">
    <property type="entry name" value="CYTIDYLATE KINASE"/>
    <property type="match status" value="1"/>
</dbReference>
<dbReference type="InterPro" id="IPR003136">
    <property type="entry name" value="Cytidylate_kin"/>
</dbReference>
<dbReference type="Gene3D" id="3.40.50.300">
    <property type="entry name" value="P-loop containing nucleotide triphosphate hydrolases"/>
    <property type="match status" value="1"/>
</dbReference>
<dbReference type="SUPFAM" id="SSF52540">
    <property type="entry name" value="P-loop containing nucleoside triphosphate hydrolases"/>
    <property type="match status" value="1"/>
</dbReference>
<evidence type="ECO:0000256" key="2">
    <source>
        <dbReference type="ARBA" id="ARBA00022679"/>
    </source>
</evidence>
<keyword evidence="4 8" id="KW-0418">Kinase</keyword>
<sequence length="231" mass="25606">MTLTTIDRINIAIDGPAGAGKSTVARKVAAELSYVYVDTGAMYRAVTLLAQRNGIGPEQAADLHKLIEGLDLKLQPTSTGQKIMLHNEDVTELIRSREVTTQVSHYAANEYVRQKLGDMQRELASHKGIVMDGRDIGTHVLPDAELKIFLTASVKERARRRHQELNDSNYVPLEQLEAEIAARDKLDETREIAPLIQAEDAVFLDTSHMTIEEVVSYIVKLGQSKLMGVSE</sequence>
<evidence type="ECO:0000256" key="1">
    <source>
        <dbReference type="ARBA" id="ARBA00009427"/>
    </source>
</evidence>
<dbReference type="EC" id="2.7.4.25" evidence="8"/>
<dbReference type="Proteomes" id="UP001596233">
    <property type="component" value="Unassembled WGS sequence"/>
</dbReference>
<evidence type="ECO:0000256" key="8">
    <source>
        <dbReference type="HAMAP-Rule" id="MF_00238"/>
    </source>
</evidence>
<organism evidence="10 11">
    <name type="scientific">Paenibacillus septentrionalis</name>
    <dbReference type="NCBI Taxonomy" id="429342"/>
    <lineage>
        <taxon>Bacteria</taxon>
        <taxon>Bacillati</taxon>
        <taxon>Bacillota</taxon>
        <taxon>Bacilli</taxon>
        <taxon>Bacillales</taxon>
        <taxon>Paenibacillaceae</taxon>
        <taxon>Paenibacillus</taxon>
    </lineage>
</organism>
<gene>
    <name evidence="8 10" type="primary">cmk</name>
    <name evidence="10" type="ORF">ACFP56_06675</name>
</gene>
<keyword evidence="5 8" id="KW-0067">ATP-binding</keyword>
<dbReference type="InterPro" id="IPR011994">
    <property type="entry name" value="Cytidylate_kinase_dom"/>
</dbReference>
<comment type="catalytic activity">
    <reaction evidence="6 8">
        <text>dCMP + ATP = dCDP + ADP</text>
        <dbReference type="Rhea" id="RHEA:25094"/>
        <dbReference type="ChEBI" id="CHEBI:30616"/>
        <dbReference type="ChEBI" id="CHEBI:57566"/>
        <dbReference type="ChEBI" id="CHEBI:58593"/>
        <dbReference type="ChEBI" id="CHEBI:456216"/>
        <dbReference type="EC" id="2.7.4.25"/>
    </reaction>
</comment>
<dbReference type="EMBL" id="JBHSTE010000002">
    <property type="protein sequence ID" value="MFC6332303.1"/>
    <property type="molecule type" value="Genomic_DNA"/>
</dbReference>
<dbReference type="CDD" id="cd02020">
    <property type="entry name" value="CMPK"/>
    <property type="match status" value="1"/>
</dbReference>
<reference evidence="11" key="1">
    <citation type="journal article" date="2019" name="Int. J. Syst. Evol. Microbiol.">
        <title>The Global Catalogue of Microorganisms (GCM) 10K type strain sequencing project: providing services to taxonomists for standard genome sequencing and annotation.</title>
        <authorList>
            <consortium name="The Broad Institute Genomics Platform"/>
            <consortium name="The Broad Institute Genome Sequencing Center for Infectious Disease"/>
            <person name="Wu L."/>
            <person name="Ma J."/>
        </authorList>
    </citation>
    <scope>NUCLEOTIDE SEQUENCE [LARGE SCALE GENOMIC DNA]</scope>
    <source>
        <strain evidence="11">PCU 280</strain>
    </source>
</reference>
<evidence type="ECO:0000256" key="6">
    <source>
        <dbReference type="ARBA" id="ARBA00047615"/>
    </source>
</evidence>
<protein>
    <recommendedName>
        <fullName evidence="8">Cytidylate kinase</fullName>
        <shortName evidence="8">CK</shortName>
        <ecNumber evidence="8">2.7.4.25</ecNumber>
    </recommendedName>
    <alternativeName>
        <fullName evidence="8">Cytidine monophosphate kinase</fullName>
        <shortName evidence="8">CMP kinase</shortName>
    </alternativeName>
</protein>
<dbReference type="HAMAP" id="MF_00238">
    <property type="entry name" value="Cytidyl_kinase_type1"/>
    <property type="match status" value="1"/>
</dbReference>
<evidence type="ECO:0000256" key="7">
    <source>
        <dbReference type="ARBA" id="ARBA00048478"/>
    </source>
</evidence>
<comment type="subcellular location">
    <subcellularLocation>
        <location evidence="8">Cytoplasm</location>
    </subcellularLocation>
</comment>
<dbReference type="RefSeq" id="WP_379232522.1">
    <property type="nucleotide sequence ID" value="NZ_JBHSTE010000002.1"/>
</dbReference>
<evidence type="ECO:0000313" key="10">
    <source>
        <dbReference type="EMBL" id="MFC6332303.1"/>
    </source>
</evidence>
<feature type="binding site" evidence="8">
    <location>
        <begin position="15"/>
        <end position="23"/>
    </location>
    <ligand>
        <name>ATP</name>
        <dbReference type="ChEBI" id="CHEBI:30616"/>
    </ligand>
</feature>
<comment type="caution">
    <text evidence="10">The sequence shown here is derived from an EMBL/GenBank/DDBJ whole genome shotgun (WGS) entry which is preliminary data.</text>
</comment>
<keyword evidence="8" id="KW-0963">Cytoplasm</keyword>
<evidence type="ECO:0000256" key="3">
    <source>
        <dbReference type="ARBA" id="ARBA00022741"/>
    </source>
</evidence>
<dbReference type="GO" id="GO:0016301">
    <property type="term" value="F:kinase activity"/>
    <property type="evidence" value="ECO:0007669"/>
    <property type="project" value="UniProtKB-KW"/>
</dbReference>
<dbReference type="PANTHER" id="PTHR21299">
    <property type="entry name" value="CYTIDYLATE KINASE/PANTOATE-BETA-ALANINE LIGASE"/>
    <property type="match status" value="1"/>
</dbReference>
<dbReference type="InterPro" id="IPR027417">
    <property type="entry name" value="P-loop_NTPase"/>
</dbReference>
<proteinExistence type="inferred from homology"/>
<accession>A0ABW1V3V1</accession>
<dbReference type="NCBIfam" id="TIGR00017">
    <property type="entry name" value="cmk"/>
    <property type="match status" value="1"/>
</dbReference>
<comment type="catalytic activity">
    <reaction evidence="7 8">
        <text>CMP + ATP = CDP + ADP</text>
        <dbReference type="Rhea" id="RHEA:11600"/>
        <dbReference type="ChEBI" id="CHEBI:30616"/>
        <dbReference type="ChEBI" id="CHEBI:58069"/>
        <dbReference type="ChEBI" id="CHEBI:60377"/>
        <dbReference type="ChEBI" id="CHEBI:456216"/>
        <dbReference type="EC" id="2.7.4.25"/>
    </reaction>
</comment>
<evidence type="ECO:0000313" key="11">
    <source>
        <dbReference type="Proteomes" id="UP001596233"/>
    </source>
</evidence>
<name>A0ABW1V3V1_9BACL</name>
<feature type="domain" description="Cytidylate kinase" evidence="9">
    <location>
        <begin position="11"/>
        <end position="221"/>
    </location>
</feature>
<dbReference type="Pfam" id="PF02224">
    <property type="entry name" value="Cytidylate_kin"/>
    <property type="match status" value="1"/>
</dbReference>
<evidence type="ECO:0000256" key="4">
    <source>
        <dbReference type="ARBA" id="ARBA00022777"/>
    </source>
</evidence>
<keyword evidence="11" id="KW-1185">Reference proteome</keyword>
<keyword evidence="2 8" id="KW-0808">Transferase</keyword>
<evidence type="ECO:0000256" key="5">
    <source>
        <dbReference type="ARBA" id="ARBA00022840"/>
    </source>
</evidence>
<keyword evidence="3 8" id="KW-0547">Nucleotide-binding</keyword>